<reference evidence="2 3" key="1">
    <citation type="submission" date="2015-09" db="EMBL/GenBank/DDBJ databases">
        <title>Draft Genome Sequence of Bradyrhizobium manausense Strain BR 3351T, a Novel Symbiotic Nitrogen-Fixing Alphaproteobacterium Isolated from Brazilian Amazon Rain Forest.</title>
        <authorList>
            <person name="De Araujo J.L."/>
            <person name="Zilli J.E."/>
        </authorList>
    </citation>
    <scope>NUCLEOTIDE SEQUENCE [LARGE SCALE GENOMIC DNA]</scope>
    <source>
        <strain evidence="2 3">BR3351</strain>
    </source>
</reference>
<evidence type="ECO:0000313" key="3">
    <source>
        <dbReference type="Proteomes" id="UP000051936"/>
    </source>
</evidence>
<sequence>MPRENDLEGKPDMGGKHGGQAGQPKPPPRPHEGARDEDVVAKRHTAQADQTGRKVSPTNTSKR</sequence>
<gene>
    <name evidence="2" type="ORF">AOQ71_06975</name>
</gene>
<feature type="region of interest" description="Disordered" evidence="1">
    <location>
        <begin position="1"/>
        <end position="63"/>
    </location>
</feature>
<dbReference type="Proteomes" id="UP000051936">
    <property type="component" value="Unassembled WGS sequence"/>
</dbReference>
<feature type="compositionally biased region" description="Basic and acidic residues" evidence="1">
    <location>
        <begin position="1"/>
        <end position="15"/>
    </location>
</feature>
<proteinExistence type="predicted"/>
<organism evidence="2 3">
    <name type="scientific">Bradyrhizobium manausense</name>
    <dbReference type="NCBI Taxonomy" id="989370"/>
    <lineage>
        <taxon>Bacteria</taxon>
        <taxon>Pseudomonadati</taxon>
        <taxon>Pseudomonadota</taxon>
        <taxon>Alphaproteobacteria</taxon>
        <taxon>Hyphomicrobiales</taxon>
        <taxon>Nitrobacteraceae</taxon>
        <taxon>Bradyrhizobium</taxon>
    </lineage>
</organism>
<evidence type="ECO:0000313" key="2">
    <source>
        <dbReference type="EMBL" id="KRQ15980.1"/>
    </source>
</evidence>
<dbReference type="EMBL" id="LJYG01000030">
    <property type="protein sequence ID" value="KRQ15980.1"/>
    <property type="molecule type" value="Genomic_DNA"/>
</dbReference>
<dbReference type="RefSeq" id="WP_057743576.1">
    <property type="nucleotide sequence ID" value="NZ_LJYG01000030.1"/>
</dbReference>
<protein>
    <submittedName>
        <fullName evidence="2">Uncharacterized protein</fullName>
    </submittedName>
</protein>
<feature type="compositionally biased region" description="Basic and acidic residues" evidence="1">
    <location>
        <begin position="29"/>
        <end position="41"/>
    </location>
</feature>
<accession>A0A0R3E7T7</accession>
<evidence type="ECO:0000256" key="1">
    <source>
        <dbReference type="SAM" id="MobiDB-lite"/>
    </source>
</evidence>
<comment type="caution">
    <text evidence="2">The sequence shown here is derived from an EMBL/GenBank/DDBJ whole genome shotgun (WGS) entry which is preliminary data.</text>
</comment>
<keyword evidence="3" id="KW-1185">Reference proteome</keyword>
<dbReference type="AlphaFoldDB" id="A0A0R3E7T7"/>
<dbReference type="OrthoDB" id="8246930at2"/>
<name>A0A0R3E7T7_9BRAD</name>